<evidence type="ECO:0000313" key="2">
    <source>
        <dbReference type="Proteomes" id="UP000811609"/>
    </source>
</evidence>
<organism evidence="1 2">
    <name type="scientific">Carya illinoinensis</name>
    <name type="common">Pecan</name>
    <dbReference type="NCBI Taxonomy" id="32201"/>
    <lineage>
        <taxon>Eukaryota</taxon>
        <taxon>Viridiplantae</taxon>
        <taxon>Streptophyta</taxon>
        <taxon>Embryophyta</taxon>
        <taxon>Tracheophyta</taxon>
        <taxon>Spermatophyta</taxon>
        <taxon>Magnoliopsida</taxon>
        <taxon>eudicotyledons</taxon>
        <taxon>Gunneridae</taxon>
        <taxon>Pentapetalae</taxon>
        <taxon>rosids</taxon>
        <taxon>fabids</taxon>
        <taxon>Fagales</taxon>
        <taxon>Juglandaceae</taxon>
        <taxon>Carya</taxon>
    </lineage>
</organism>
<name>A0A8T1N5I8_CARIL</name>
<evidence type="ECO:0000313" key="1">
    <source>
        <dbReference type="EMBL" id="KAG6625322.1"/>
    </source>
</evidence>
<reference evidence="1" key="1">
    <citation type="submission" date="2020-12" db="EMBL/GenBank/DDBJ databases">
        <title>WGS assembly of Carya illinoinensis cv. Pawnee.</title>
        <authorList>
            <person name="Platts A."/>
            <person name="Shu S."/>
            <person name="Wright S."/>
            <person name="Barry K."/>
            <person name="Edger P."/>
            <person name="Pires J.C."/>
            <person name="Schmutz J."/>
        </authorList>
    </citation>
    <scope>NUCLEOTIDE SEQUENCE</scope>
    <source>
        <tissue evidence="1">Leaf</tissue>
    </source>
</reference>
<protein>
    <submittedName>
        <fullName evidence="1">Uncharacterized protein</fullName>
    </submittedName>
</protein>
<dbReference type="EMBL" id="CM031824">
    <property type="protein sequence ID" value="KAG6625322.1"/>
    <property type="molecule type" value="Genomic_DNA"/>
</dbReference>
<accession>A0A8T1N5I8</accession>
<keyword evidence="2" id="KW-1185">Reference proteome</keyword>
<dbReference type="Proteomes" id="UP000811609">
    <property type="component" value="Chromosome 16"/>
</dbReference>
<dbReference type="AlphaFoldDB" id="A0A8T1N5I8"/>
<proteinExistence type="predicted"/>
<gene>
    <name evidence="1" type="ORF">CIPAW_16G087500</name>
</gene>
<sequence length="111" mass="12657">MNGHGSTYITLKRCTSLAKSKIIIITLLKFMYHGIWGQYPDTKSIQHFLPYWLHGLQILVGDAKPEDKTRSAAKARGKTNKSAVQTRTSCSCINIEYGQALISAWYEMWQF</sequence>
<comment type="caution">
    <text evidence="1">The sequence shown here is derived from an EMBL/GenBank/DDBJ whole genome shotgun (WGS) entry which is preliminary data.</text>
</comment>